<evidence type="ECO:0000313" key="2">
    <source>
        <dbReference type="Proteomes" id="UP000198908"/>
    </source>
</evidence>
<dbReference type="Proteomes" id="UP000198908">
    <property type="component" value="Unassembled WGS sequence"/>
</dbReference>
<evidence type="ECO:0008006" key="3">
    <source>
        <dbReference type="Google" id="ProtNLM"/>
    </source>
</evidence>
<dbReference type="EMBL" id="FMYQ01000001">
    <property type="protein sequence ID" value="SDB85716.1"/>
    <property type="molecule type" value="Genomic_DNA"/>
</dbReference>
<dbReference type="OrthoDB" id="5124853at2"/>
<keyword evidence="2" id="KW-1185">Reference proteome</keyword>
<gene>
    <name evidence="1" type="ORF">SAMN05421548_101357</name>
</gene>
<dbReference type="AlphaFoldDB" id="A0A1G6GX46"/>
<sequence length="65" mass="7592">MLRKDVGLRIRVDRDLRDAFVEACRSQDVAASEILREFMRWYTSQTNTQGGQLPLPFNVNSNYNQ</sequence>
<dbReference type="STRING" id="416944.SAMN05421548_101357"/>
<reference evidence="2" key="1">
    <citation type="submission" date="2016-09" db="EMBL/GenBank/DDBJ databases">
        <authorList>
            <person name="Varghese N."/>
            <person name="Submissions S."/>
        </authorList>
    </citation>
    <scope>NUCLEOTIDE SEQUENCE [LARGE SCALE GENOMIC DNA]</scope>
    <source>
        <strain evidence="2">TNe-862</strain>
    </source>
</reference>
<name>A0A1G6GX46_9BURK</name>
<proteinExistence type="predicted"/>
<protein>
    <recommendedName>
        <fullName evidence="3">Plasmid-related protein</fullName>
    </recommendedName>
</protein>
<accession>A0A1G6GX46</accession>
<evidence type="ECO:0000313" key="1">
    <source>
        <dbReference type="EMBL" id="SDB85716.1"/>
    </source>
</evidence>
<organism evidence="1 2">
    <name type="scientific">Paraburkholderia lycopersici</name>
    <dbReference type="NCBI Taxonomy" id="416944"/>
    <lineage>
        <taxon>Bacteria</taxon>
        <taxon>Pseudomonadati</taxon>
        <taxon>Pseudomonadota</taxon>
        <taxon>Betaproteobacteria</taxon>
        <taxon>Burkholderiales</taxon>
        <taxon>Burkholderiaceae</taxon>
        <taxon>Paraburkholderia</taxon>
    </lineage>
</organism>